<organism evidence="2 3">
    <name type="scientific">Dokdonella fugitiva</name>
    <dbReference type="NCBI Taxonomy" id="328517"/>
    <lineage>
        <taxon>Bacteria</taxon>
        <taxon>Pseudomonadati</taxon>
        <taxon>Pseudomonadota</taxon>
        <taxon>Gammaproteobacteria</taxon>
        <taxon>Lysobacterales</taxon>
        <taxon>Rhodanobacteraceae</taxon>
        <taxon>Dokdonella</taxon>
    </lineage>
</organism>
<dbReference type="InterPro" id="IPR003779">
    <property type="entry name" value="CMD-like"/>
</dbReference>
<dbReference type="EMBL" id="SLWQ01000006">
    <property type="protein sequence ID" value="TCO39954.1"/>
    <property type="molecule type" value="Genomic_DNA"/>
</dbReference>
<dbReference type="Pfam" id="PF02627">
    <property type="entry name" value="CMD"/>
    <property type="match status" value="1"/>
</dbReference>
<comment type="caution">
    <text evidence="2">The sequence shown here is derived from an EMBL/GenBank/DDBJ whole genome shotgun (WGS) entry which is preliminary data.</text>
</comment>
<name>A0A4R2I6S9_9GAMM</name>
<dbReference type="Gene3D" id="1.20.1290.10">
    <property type="entry name" value="AhpD-like"/>
    <property type="match status" value="1"/>
</dbReference>
<dbReference type="PANTHER" id="PTHR35446">
    <property type="entry name" value="SI:CH211-175M2.5"/>
    <property type="match status" value="1"/>
</dbReference>
<dbReference type="NCBIfam" id="TIGR00778">
    <property type="entry name" value="ahpD_dom"/>
    <property type="match status" value="1"/>
</dbReference>
<dbReference type="InterPro" id="IPR004675">
    <property type="entry name" value="AhpD_core"/>
</dbReference>
<dbReference type="SUPFAM" id="SSF69118">
    <property type="entry name" value="AhpD-like"/>
    <property type="match status" value="1"/>
</dbReference>
<keyword evidence="2" id="KW-0560">Oxidoreductase</keyword>
<dbReference type="Proteomes" id="UP000294862">
    <property type="component" value="Unassembled WGS sequence"/>
</dbReference>
<dbReference type="InterPro" id="IPR029032">
    <property type="entry name" value="AhpD-like"/>
</dbReference>
<dbReference type="OrthoDB" id="9808310at2"/>
<dbReference type="PANTHER" id="PTHR35446:SF3">
    <property type="entry name" value="CMD DOMAIN-CONTAINING PROTEIN"/>
    <property type="match status" value="1"/>
</dbReference>
<evidence type="ECO:0000259" key="1">
    <source>
        <dbReference type="Pfam" id="PF02627"/>
    </source>
</evidence>
<accession>A0A4R2I6S9</accession>
<proteinExistence type="predicted"/>
<feature type="domain" description="Carboxymuconolactone decarboxylase-like" evidence="1">
    <location>
        <begin position="43"/>
        <end position="118"/>
    </location>
</feature>
<dbReference type="AlphaFoldDB" id="A0A4R2I6S9"/>
<dbReference type="GO" id="GO:0051920">
    <property type="term" value="F:peroxiredoxin activity"/>
    <property type="evidence" value="ECO:0007669"/>
    <property type="project" value="InterPro"/>
</dbReference>
<keyword evidence="3" id="KW-1185">Reference proteome</keyword>
<sequence length="181" mass="18928">MSYIPALPREAVSGAVGASLDAVQKKLGVLPNMFRTFAHTPVALNAYLQLAEATAGGRFTAKQRELIALAVGERNGCDYCLAAHGAIGRMVGLDATQIAAARNGDADAAGDAALLALARRILDTRGHVPTAELDAFKAAGFDDAAILELLVNVVLNIYTNYTNHLARTDIDFPAAPAQRAA</sequence>
<evidence type="ECO:0000313" key="3">
    <source>
        <dbReference type="Proteomes" id="UP000294862"/>
    </source>
</evidence>
<keyword evidence="2" id="KW-0575">Peroxidase</keyword>
<dbReference type="RefSeq" id="WP_131998478.1">
    <property type="nucleotide sequence ID" value="NZ_JACGXM010000007.1"/>
</dbReference>
<gene>
    <name evidence="2" type="ORF">EV148_106109</name>
</gene>
<protein>
    <submittedName>
        <fullName evidence="2">Putative peroxidase-related enzyme</fullName>
    </submittedName>
</protein>
<reference evidence="2 3" key="1">
    <citation type="journal article" date="2015" name="Stand. Genomic Sci.">
        <title>Genomic Encyclopedia of Bacterial and Archaeal Type Strains, Phase III: the genomes of soil and plant-associated and newly described type strains.</title>
        <authorList>
            <person name="Whitman W.B."/>
            <person name="Woyke T."/>
            <person name="Klenk H.P."/>
            <person name="Zhou Y."/>
            <person name="Lilburn T.G."/>
            <person name="Beck B.J."/>
            <person name="De Vos P."/>
            <person name="Vandamme P."/>
            <person name="Eisen J.A."/>
            <person name="Garrity G."/>
            <person name="Hugenholtz P."/>
            <person name="Kyrpides N.C."/>
        </authorList>
    </citation>
    <scope>NUCLEOTIDE SEQUENCE [LARGE SCALE GENOMIC DNA]</scope>
    <source>
        <strain evidence="2 3">A3</strain>
    </source>
</reference>
<evidence type="ECO:0000313" key="2">
    <source>
        <dbReference type="EMBL" id="TCO39954.1"/>
    </source>
</evidence>